<dbReference type="InterPro" id="IPR029044">
    <property type="entry name" value="Nucleotide-diphossugar_trans"/>
</dbReference>
<evidence type="ECO:0000313" key="2">
    <source>
        <dbReference type="EMBL" id="MFB5763219.1"/>
    </source>
</evidence>
<dbReference type="SUPFAM" id="SSF53448">
    <property type="entry name" value="Nucleotide-diphospho-sugar transferases"/>
    <property type="match status" value="1"/>
</dbReference>
<dbReference type="RefSeq" id="WP_375522271.1">
    <property type="nucleotide sequence ID" value="NZ_JBHIRY010000031.1"/>
</dbReference>
<feature type="domain" description="Streptomycin biosynthesis protein StrF" evidence="1">
    <location>
        <begin position="16"/>
        <end position="227"/>
    </location>
</feature>
<dbReference type="Pfam" id="PF13712">
    <property type="entry name" value="Glyco_tranf_2_5"/>
    <property type="match status" value="1"/>
</dbReference>
<name>A0ABV5C6Q8_9BACL</name>
<dbReference type="Proteomes" id="UP001580430">
    <property type="component" value="Unassembled WGS sequence"/>
</dbReference>
<keyword evidence="3" id="KW-1185">Reference proteome</keyword>
<dbReference type="InterPro" id="IPR059123">
    <property type="entry name" value="StrF_dom"/>
</dbReference>
<proteinExistence type="predicted"/>
<reference evidence="2 3" key="1">
    <citation type="submission" date="2024-09" db="EMBL/GenBank/DDBJ databases">
        <title>Paenibacillus zeirhizospherea sp. nov., isolated from surface of the maize (Zea mays) roots in a horticulture field, Hungary.</title>
        <authorList>
            <person name="Marton D."/>
            <person name="Farkas M."/>
            <person name="Bedics A."/>
            <person name="Toth E."/>
            <person name="Tancsics A."/>
            <person name="Boka K."/>
            <person name="Marati G."/>
            <person name="Kriszt B."/>
            <person name="Cserhati M."/>
        </authorList>
    </citation>
    <scope>NUCLEOTIDE SEQUENCE [LARGE SCALE GENOMIC DNA]</scope>
    <source>
        <strain evidence="2 3">JCM 18446</strain>
    </source>
</reference>
<accession>A0ABV5C6Q8</accession>
<comment type="caution">
    <text evidence="2">The sequence shown here is derived from an EMBL/GenBank/DDBJ whole genome shotgun (WGS) entry which is preliminary data.</text>
</comment>
<dbReference type="Gene3D" id="3.90.550.10">
    <property type="entry name" value="Spore Coat Polysaccharide Biosynthesis Protein SpsA, Chain A"/>
    <property type="match status" value="1"/>
</dbReference>
<evidence type="ECO:0000259" key="1">
    <source>
        <dbReference type="Pfam" id="PF13712"/>
    </source>
</evidence>
<dbReference type="EMBL" id="JBHIRY010000031">
    <property type="protein sequence ID" value="MFB5763219.1"/>
    <property type="molecule type" value="Genomic_DNA"/>
</dbReference>
<evidence type="ECO:0000313" key="3">
    <source>
        <dbReference type="Proteomes" id="UP001580430"/>
    </source>
</evidence>
<sequence length="237" mass="27487">MEMRGSMMTEKEDTVCFVTCVNDEEQYNLCVKHLQFLSFPPGVRCETYFNRGASSLASGYNQAIRESRAKYKVYLHQDTFIMNTNFISDLLSLFKSHPQLGLVGLIGAGTIPNHGVWWYSDQLVGKVIEHRHTYQYVKFTEAEAPFQSVAAVDGLLLATQYDIPWREDIFDGWHYYDLSQCFEFRRRGYSVGIPHQAEPWALHNCGLMNTDEDPVYHHYRMKFLHEYGSDPGMLRSL</sequence>
<protein>
    <submittedName>
        <fullName evidence="2">Glycosyltransferase family protein</fullName>
    </submittedName>
</protein>
<organism evidence="2 3">
    <name type="scientific">Paenibacillus medicaginis</name>
    <dbReference type="NCBI Taxonomy" id="1470560"/>
    <lineage>
        <taxon>Bacteria</taxon>
        <taxon>Bacillati</taxon>
        <taxon>Bacillota</taxon>
        <taxon>Bacilli</taxon>
        <taxon>Bacillales</taxon>
        <taxon>Paenibacillaceae</taxon>
        <taxon>Paenibacillus</taxon>
    </lineage>
</organism>
<gene>
    <name evidence="2" type="ORF">ACE5LO_22845</name>
</gene>